<feature type="domain" description="HTH arsR-type" evidence="1">
    <location>
        <begin position="12"/>
        <end position="84"/>
    </location>
</feature>
<organism evidence="3 4">
    <name type="scientific">Kribbella sandramycini</name>
    <dbReference type="NCBI Taxonomy" id="60450"/>
    <lineage>
        <taxon>Bacteria</taxon>
        <taxon>Bacillati</taxon>
        <taxon>Actinomycetota</taxon>
        <taxon>Actinomycetes</taxon>
        <taxon>Propionibacteriales</taxon>
        <taxon>Kribbellaceae</taxon>
        <taxon>Kribbella</taxon>
    </lineage>
</organism>
<dbReference type="CDD" id="cd00090">
    <property type="entry name" value="HTH_ARSR"/>
    <property type="match status" value="1"/>
</dbReference>
<protein>
    <submittedName>
        <fullName evidence="2">DNA-binding transcriptional ArsR family regulator</fullName>
    </submittedName>
    <submittedName>
        <fullName evidence="3">Winged helix-turn-helix transcriptional regulator</fullName>
    </submittedName>
</protein>
<dbReference type="SMART" id="SM00418">
    <property type="entry name" value="HTH_ARSR"/>
    <property type="match status" value="1"/>
</dbReference>
<gene>
    <name evidence="2" type="ORF">HNR71_004754</name>
    <name evidence="3" type="ORF">HPO96_12380</name>
</gene>
<accession>A0A7Y4KYJ8</accession>
<evidence type="ECO:0000313" key="2">
    <source>
        <dbReference type="EMBL" id="MBB6569117.1"/>
    </source>
</evidence>
<keyword evidence="2" id="KW-0238">DNA-binding</keyword>
<dbReference type="GO" id="GO:0003677">
    <property type="term" value="F:DNA binding"/>
    <property type="evidence" value="ECO:0007669"/>
    <property type="project" value="UniProtKB-KW"/>
</dbReference>
<dbReference type="Pfam" id="PF12840">
    <property type="entry name" value="HTH_20"/>
    <property type="match status" value="1"/>
</dbReference>
<dbReference type="InterPro" id="IPR011991">
    <property type="entry name" value="ArsR-like_HTH"/>
</dbReference>
<dbReference type="EMBL" id="JACHKF010000001">
    <property type="protein sequence ID" value="MBB6569117.1"/>
    <property type="molecule type" value="Genomic_DNA"/>
</dbReference>
<dbReference type="InterPro" id="IPR001845">
    <property type="entry name" value="HTH_ArsR_DNA-bd_dom"/>
</dbReference>
<evidence type="ECO:0000313" key="3">
    <source>
        <dbReference type="EMBL" id="NOL41040.1"/>
    </source>
</evidence>
<dbReference type="RefSeq" id="WP_171673494.1">
    <property type="nucleotide sequence ID" value="NZ_BAAAGT010000013.1"/>
</dbReference>
<dbReference type="InterPro" id="IPR036388">
    <property type="entry name" value="WH-like_DNA-bd_sf"/>
</dbReference>
<name>A0A7Y4KYJ8_9ACTN</name>
<comment type="caution">
    <text evidence="3">The sequence shown here is derived from an EMBL/GenBank/DDBJ whole genome shotgun (WGS) entry which is preliminary data.</text>
</comment>
<reference evidence="3 4" key="1">
    <citation type="submission" date="2020-05" db="EMBL/GenBank/DDBJ databases">
        <title>Genome sequence of Kribbella sandramycini ATCC 39419.</title>
        <authorList>
            <person name="Maclea K.S."/>
            <person name="Fair J.L."/>
        </authorList>
    </citation>
    <scope>NUCLEOTIDE SEQUENCE [LARGE SCALE GENOMIC DNA]</scope>
    <source>
        <strain evidence="3 4">ATCC 39419</strain>
    </source>
</reference>
<dbReference type="AlphaFoldDB" id="A0A7Y4KYJ8"/>
<dbReference type="Gene3D" id="1.10.10.10">
    <property type="entry name" value="Winged helix-like DNA-binding domain superfamily/Winged helix DNA-binding domain"/>
    <property type="match status" value="1"/>
</dbReference>
<reference evidence="2 5" key="2">
    <citation type="submission" date="2020-08" db="EMBL/GenBank/DDBJ databases">
        <title>Sequencing the genomes of 1000 actinobacteria strains.</title>
        <authorList>
            <person name="Klenk H.-P."/>
        </authorList>
    </citation>
    <scope>NUCLEOTIDE SEQUENCE [LARGE SCALE GENOMIC DNA]</scope>
    <source>
        <strain evidence="2 5">DSM 15626</strain>
    </source>
</reference>
<sequence length="186" mass="20864">MPTENRRPTGASRLQAVDHPLRRKLLGLLGVEGPATASILAARTGEMVGNISHHLKVLRTAGVIEEVPELAKDKRERWWRSALTSYAWPVAAAEPGAEMIAAVAEESNVTYRAGLVRDWFSRREEHGEEWIEAAFSIDVWLRLTPARLAELRERLQDVLEEYVDDPSAEPETRPVYVFAQGFPAQP</sequence>
<keyword evidence="4" id="KW-1185">Reference proteome</keyword>
<dbReference type="SUPFAM" id="SSF46785">
    <property type="entry name" value="Winged helix' DNA-binding domain"/>
    <property type="match status" value="1"/>
</dbReference>
<evidence type="ECO:0000259" key="1">
    <source>
        <dbReference type="SMART" id="SM00418"/>
    </source>
</evidence>
<dbReference type="Proteomes" id="UP000553957">
    <property type="component" value="Unassembled WGS sequence"/>
</dbReference>
<dbReference type="GO" id="GO:0003700">
    <property type="term" value="F:DNA-binding transcription factor activity"/>
    <property type="evidence" value="ECO:0007669"/>
    <property type="project" value="InterPro"/>
</dbReference>
<dbReference type="InterPro" id="IPR036390">
    <property type="entry name" value="WH_DNA-bd_sf"/>
</dbReference>
<proteinExistence type="predicted"/>
<dbReference type="EMBL" id="JABJRC010000002">
    <property type="protein sequence ID" value="NOL41040.1"/>
    <property type="molecule type" value="Genomic_DNA"/>
</dbReference>
<dbReference type="Proteomes" id="UP000534306">
    <property type="component" value="Unassembled WGS sequence"/>
</dbReference>
<evidence type="ECO:0000313" key="4">
    <source>
        <dbReference type="Proteomes" id="UP000534306"/>
    </source>
</evidence>
<evidence type="ECO:0000313" key="5">
    <source>
        <dbReference type="Proteomes" id="UP000553957"/>
    </source>
</evidence>